<sequence length="57" mass="6675">MGTYRQHRRIILRLRMSYLRSVRDAGRPLGFTGADYLVAANRLYLRANYTTNVNDVK</sequence>
<dbReference type="EMBL" id="JACHEA010000001">
    <property type="protein sequence ID" value="MBB5338659.1"/>
    <property type="molecule type" value="Genomic_DNA"/>
</dbReference>
<keyword evidence="2" id="KW-1185">Reference proteome</keyword>
<comment type="caution">
    <text evidence="1">The sequence shown here is derived from an EMBL/GenBank/DDBJ whole genome shotgun (WGS) entry which is preliminary data.</text>
</comment>
<gene>
    <name evidence="1" type="ORF">HDF13_000992</name>
</gene>
<organism evidence="1 2">
    <name type="scientific">Tunturiibacter gelidiferens</name>
    <dbReference type="NCBI Taxonomy" id="3069689"/>
    <lineage>
        <taxon>Bacteria</taxon>
        <taxon>Pseudomonadati</taxon>
        <taxon>Acidobacteriota</taxon>
        <taxon>Terriglobia</taxon>
        <taxon>Terriglobales</taxon>
        <taxon>Acidobacteriaceae</taxon>
        <taxon>Tunturiibacter</taxon>
    </lineage>
</organism>
<accession>A0ACC5NVN2</accession>
<protein>
    <submittedName>
        <fullName evidence="1">Uncharacterized protein</fullName>
    </submittedName>
</protein>
<dbReference type="Proteomes" id="UP000569005">
    <property type="component" value="Unassembled WGS sequence"/>
</dbReference>
<evidence type="ECO:0000313" key="2">
    <source>
        <dbReference type="Proteomes" id="UP000569005"/>
    </source>
</evidence>
<name>A0ACC5NVN2_9BACT</name>
<evidence type="ECO:0000313" key="1">
    <source>
        <dbReference type="EMBL" id="MBB5338659.1"/>
    </source>
</evidence>
<reference evidence="1" key="1">
    <citation type="submission" date="2020-08" db="EMBL/GenBank/DDBJ databases">
        <title>Genomic Encyclopedia of Type Strains, Phase IV (KMG-V): Genome sequencing to study the core and pangenomes of soil and plant-associated prokaryotes.</title>
        <authorList>
            <person name="Whitman W."/>
        </authorList>
    </citation>
    <scope>NUCLEOTIDE SEQUENCE</scope>
    <source>
        <strain evidence="1">M8UP15</strain>
    </source>
</reference>
<proteinExistence type="predicted"/>